<feature type="region of interest" description="Disordered" evidence="1">
    <location>
        <begin position="1"/>
        <end position="25"/>
    </location>
</feature>
<evidence type="ECO:0000256" key="1">
    <source>
        <dbReference type="SAM" id="MobiDB-lite"/>
    </source>
</evidence>
<dbReference type="SUPFAM" id="SSF56112">
    <property type="entry name" value="Protein kinase-like (PK-like)"/>
    <property type="match status" value="1"/>
</dbReference>
<dbReference type="AlphaFoldDB" id="A0A4U6XS45"/>
<sequence length="506" mass="57290">MYDGQEELDNLVRDKNDEDSGEAQNRMRLKKTCRQVEELAEERCGKPATLISPLIFGGFNILYRIHLDGDVGESPDVMVRLPCPSLVQFPSEKTVYEAATAALIAKRTQLPVPRQLCYGEDSRVGPFIIMERVENCGSVSARLNRRSQDPSAPHVLDTNVSDAMLEVIWGKVAHCLLQLSCLTFPRIGSLVEAGDGSYEVGGRPLTHNMTDMVRLANIPRAVLPPKEKTYETADEWYTALADMHIAQLVFQHNDLVTSEDDCRNKYVARHIFRRLAREGRLSTFGFAEDSWSAQSSSIPGHTLSPAPSGSDGFRLWGDDFRAGNILLDGSDDIAALIDWEYTYAGPTQFVLDPPWWLLIETAEMWSAGIDDWRETYGVRLETWLSAMEKAEGNMAGGPGPLLPAPLSTYMRESWETGRFFLSYGARKSWAFDAMYWKFLDERFFGGRQDGVLKDELWKTRVHLLSEEERAAMDPFVEGKMAASQERRIVDWDPREARKRFSDFLFD</sequence>
<evidence type="ECO:0000313" key="2">
    <source>
        <dbReference type="EMBL" id="TKW58631.1"/>
    </source>
</evidence>
<comment type="caution">
    <text evidence="2">The sequence shown here is derived from an EMBL/GenBank/DDBJ whole genome shotgun (WGS) entry which is preliminary data.</text>
</comment>
<proteinExistence type="predicted"/>
<keyword evidence="3" id="KW-1185">Reference proteome</keyword>
<name>A0A4U6XS45_9PEZI</name>
<dbReference type="EMBL" id="PJEX01000021">
    <property type="protein sequence ID" value="TKW58631.1"/>
    <property type="molecule type" value="Genomic_DNA"/>
</dbReference>
<accession>A0A4U6XS45</accession>
<reference evidence="2 3" key="1">
    <citation type="journal article" date="2019" name="PLoS ONE">
        <title>Comparative genome analysis indicates high evolutionary potential of pathogenicity genes in Colletotrichum tanaceti.</title>
        <authorList>
            <person name="Lelwala R.V."/>
            <person name="Korhonen P.K."/>
            <person name="Young N.D."/>
            <person name="Scott J.B."/>
            <person name="Ades P.A."/>
            <person name="Gasser R.B."/>
            <person name="Taylor P.W.J."/>
        </authorList>
    </citation>
    <scope>NUCLEOTIDE SEQUENCE [LARGE SCALE GENOMIC DNA]</scope>
    <source>
        <strain evidence="2">BRIP57314</strain>
    </source>
</reference>
<dbReference type="PANTHER" id="PTHR21310:SF37">
    <property type="entry name" value="AMINOGLYCOSIDE PHOSPHOTRANSFERASE DOMAIN-CONTAINING PROTEIN"/>
    <property type="match status" value="1"/>
</dbReference>
<dbReference type="Proteomes" id="UP000310108">
    <property type="component" value="Unassembled WGS sequence"/>
</dbReference>
<dbReference type="PANTHER" id="PTHR21310">
    <property type="entry name" value="AMINOGLYCOSIDE PHOSPHOTRANSFERASE-RELATED-RELATED"/>
    <property type="match status" value="1"/>
</dbReference>
<dbReference type="InterPro" id="IPR051678">
    <property type="entry name" value="AGP_Transferase"/>
</dbReference>
<protein>
    <submittedName>
        <fullName evidence="2">Uncharacterized protein</fullName>
    </submittedName>
</protein>
<dbReference type="InterPro" id="IPR011009">
    <property type="entry name" value="Kinase-like_dom_sf"/>
</dbReference>
<gene>
    <name evidence="2" type="ORF">CTA1_9276</name>
</gene>
<evidence type="ECO:0000313" key="3">
    <source>
        <dbReference type="Proteomes" id="UP000310108"/>
    </source>
</evidence>
<organism evidence="2 3">
    <name type="scientific">Colletotrichum tanaceti</name>
    <dbReference type="NCBI Taxonomy" id="1306861"/>
    <lineage>
        <taxon>Eukaryota</taxon>
        <taxon>Fungi</taxon>
        <taxon>Dikarya</taxon>
        <taxon>Ascomycota</taxon>
        <taxon>Pezizomycotina</taxon>
        <taxon>Sordariomycetes</taxon>
        <taxon>Hypocreomycetidae</taxon>
        <taxon>Glomerellales</taxon>
        <taxon>Glomerellaceae</taxon>
        <taxon>Colletotrichum</taxon>
        <taxon>Colletotrichum destructivum species complex</taxon>
    </lineage>
</organism>
<dbReference type="OrthoDB" id="5412996at2759"/>